<proteinExistence type="predicted"/>
<protein>
    <submittedName>
        <fullName evidence="1">Uncharacterized protein</fullName>
    </submittedName>
</protein>
<dbReference type="Proteomes" id="UP000177382">
    <property type="component" value="Unassembled WGS sequence"/>
</dbReference>
<gene>
    <name evidence="1" type="ORF">A2V97_01445</name>
</gene>
<comment type="caution">
    <text evidence="1">The sequence shown here is derived from an EMBL/GenBank/DDBJ whole genome shotgun (WGS) entry which is preliminary data.</text>
</comment>
<accession>A0A1F7XJU5</accession>
<name>A0A1F7XJU5_9BACT</name>
<organism evidence="1 2">
    <name type="scientific">Candidatus Woesebacteria bacterium RBG_16_42_24</name>
    <dbReference type="NCBI Taxonomy" id="1802485"/>
    <lineage>
        <taxon>Bacteria</taxon>
        <taxon>Candidatus Woeseibacteriota</taxon>
    </lineage>
</organism>
<dbReference type="AlphaFoldDB" id="A0A1F7XJU5"/>
<sequence>MGKENILSPQKAPIKTICEFRVGPKIIRLKTVKGALPLFYEDDDGVLKTSAGIGPNQRTRFMLDIDARTPQPSISST</sequence>
<reference evidence="1 2" key="1">
    <citation type="journal article" date="2016" name="Nat. Commun.">
        <title>Thousands of microbial genomes shed light on interconnected biogeochemical processes in an aquifer system.</title>
        <authorList>
            <person name="Anantharaman K."/>
            <person name="Brown C.T."/>
            <person name="Hug L.A."/>
            <person name="Sharon I."/>
            <person name="Castelle C.J."/>
            <person name="Probst A.J."/>
            <person name="Thomas B.C."/>
            <person name="Singh A."/>
            <person name="Wilkins M.J."/>
            <person name="Karaoz U."/>
            <person name="Brodie E.L."/>
            <person name="Williams K.H."/>
            <person name="Hubbard S.S."/>
            <person name="Banfield J.F."/>
        </authorList>
    </citation>
    <scope>NUCLEOTIDE SEQUENCE [LARGE SCALE GENOMIC DNA]</scope>
</reference>
<evidence type="ECO:0000313" key="2">
    <source>
        <dbReference type="Proteomes" id="UP000177382"/>
    </source>
</evidence>
<evidence type="ECO:0000313" key="1">
    <source>
        <dbReference type="EMBL" id="OGM15280.1"/>
    </source>
</evidence>
<dbReference type="EMBL" id="MGFX01000006">
    <property type="protein sequence ID" value="OGM15280.1"/>
    <property type="molecule type" value="Genomic_DNA"/>
</dbReference>